<evidence type="ECO:0000313" key="3">
    <source>
        <dbReference type="Proteomes" id="UP001319921"/>
    </source>
</evidence>
<dbReference type="RefSeq" id="WP_229570181.1">
    <property type="nucleotide sequence ID" value="NZ_AP025226.1"/>
</dbReference>
<dbReference type="KEGG" id="scas:SACC_27380"/>
<organism evidence="2 3">
    <name type="scientific">Saccharolobus caldissimus</name>
    <dbReference type="NCBI Taxonomy" id="1702097"/>
    <lineage>
        <taxon>Archaea</taxon>
        <taxon>Thermoproteota</taxon>
        <taxon>Thermoprotei</taxon>
        <taxon>Sulfolobales</taxon>
        <taxon>Sulfolobaceae</taxon>
        <taxon>Saccharolobus</taxon>
    </lineage>
</organism>
<evidence type="ECO:0000256" key="1">
    <source>
        <dbReference type="SAM" id="Phobius"/>
    </source>
</evidence>
<keyword evidence="1" id="KW-1133">Transmembrane helix</keyword>
<reference evidence="2 3" key="1">
    <citation type="journal article" date="2022" name="Microbiol. Resour. Announc.">
        <title>Complete Genome Sequence of the Hyperthermophilic and Acidophilic Archaeon Saccharolobus caldissimus Strain HS-3T.</title>
        <authorList>
            <person name="Sakai H.D."/>
            <person name="Kurosawa N."/>
        </authorList>
    </citation>
    <scope>NUCLEOTIDE SEQUENCE [LARGE SCALE GENOMIC DNA]</scope>
    <source>
        <strain evidence="2 3">JCM32116</strain>
    </source>
</reference>
<dbReference type="Proteomes" id="UP001319921">
    <property type="component" value="Chromosome"/>
</dbReference>
<dbReference type="GeneID" id="68867459"/>
<dbReference type="EMBL" id="AP025226">
    <property type="protein sequence ID" value="BDB99721.1"/>
    <property type="molecule type" value="Genomic_DNA"/>
</dbReference>
<feature type="transmembrane region" description="Helical" evidence="1">
    <location>
        <begin position="42"/>
        <end position="59"/>
    </location>
</feature>
<accession>A0AAQ4CV90</accession>
<keyword evidence="1" id="KW-0472">Membrane</keyword>
<gene>
    <name evidence="2" type="ORF">SACC_27380</name>
</gene>
<name>A0AAQ4CV90_9CREN</name>
<sequence length="64" mass="7577">MKVRLIFQNSRRLLSILNQGKIKGNNFQKCDKIYKDEIKGKLLISNIIFYILHIKLAFVRGRDL</sequence>
<keyword evidence="3" id="KW-1185">Reference proteome</keyword>
<evidence type="ECO:0000313" key="2">
    <source>
        <dbReference type="EMBL" id="BDB99721.1"/>
    </source>
</evidence>
<proteinExistence type="predicted"/>
<protein>
    <submittedName>
        <fullName evidence="2">Uncharacterized protein</fullName>
    </submittedName>
</protein>
<keyword evidence="1" id="KW-0812">Transmembrane</keyword>
<dbReference type="AlphaFoldDB" id="A0AAQ4CV90"/>